<protein>
    <recommendedName>
        <fullName evidence="10">Glycoside hydrolase family 32 protein</fullName>
    </recommendedName>
</protein>
<dbReference type="InterPro" id="IPR001362">
    <property type="entry name" value="Glyco_hydro_32"/>
</dbReference>
<evidence type="ECO:0008006" key="10">
    <source>
        <dbReference type="Google" id="ProtNLM"/>
    </source>
</evidence>
<evidence type="ECO:0000313" key="9">
    <source>
        <dbReference type="Proteomes" id="UP000803884"/>
    </source>
</evidence>
<proteinExistence type="inferred from homology"/>
<dbReference type="GO" id="GO:0005987">
    <property type="term" value="P:sucrose catabolic process"/>
    <property type="evidence" value="ECO:0007669"/>
    <property type="project" value="TreeGrafter"/>
</dbReference>
<organism evidence="8 9">
    <name type="scientific">Cladosporium halotolerans</name>
    <dbReference type="NCBI Taxonomy" id="1052096"/>
    <lineage>
        <taxon>Eukaryota</taxon>
        <taxon>Fungi</taxon>
        <taxon>Dikarya</taxon>
        <taxon>Ascomycota</taxon>
        <taxon>Pezizomycotina</taxon>
        <taxon>Dothideomycetes</taxon>
        <taxon>Dothideomycetidae</taxon>
        <taxon>Cladosporiales</taxon>
        <taxon>Cladosporiaceae</taxon>
        <taxon>Cladosporium</taxon>
    </lineage>
</organism>
<dbReference type="EMBL" id="JAAQHG020000037">
    <property type="protein sequence ID" value="KAL1583286.1"/>
    <property type="molecule type" value="Genomic_DNA"/>
</dbReference>
<dbReference type="PANTHER" id="PTHR42800:SF3">
    <property type="entry name" value="GLYCOSYL HYDROLASE FAMILY 32 N-TERMINAL DOMAIN-CONTAINING PROTEIN"/>
    <property type="match status" value="1"/>
</dbReference>
<feature type="domain" description="Glycosyl hydrolase family 32 N-terminal" evidence="6">
    <location>
        <begin position="56"/>
        <end position="415"/>
    </location>
</feature>
<dbReference type="InterPro" id="IPR013320">
    <property type="entry name" value="ConA-like_dom_sf"/>
</dbReference>
<dbReference type="CDD" id="cd18621">
    <property type="entry name" value="GH32_XdINV-like"/>
    <property type="match status" value="1"/>
</dbReference>
<evidence type="ECO:0000259" key="7">
    <source>
        <dbReference type="Pfam" id="PF08244"/>
    </source>
</evidence>
<reference evidence="8 9" key="1">
    <citation type="journal article" date="2020" name="Microbiol. Resour. Announc.">
        <title>Draft Genome Sequence of a Cladosporium Species Isolated from the Mesophotic Ascidian Didemnum maculosum.</title>
        <authorList>
            <person name="Gioti A."/>
            <person name="Siaperas R."/>
            <person name="Nikolaivits E."/>
            <person name="Le Goff G."/>
            <person name="Ouazzani J."/>
            <person name="Kotoulas G."/>
            <person name="Topakas E."/>
        </authorList>
    </citation>
    <scope>NUCLEOTIDE SEQUENCE [LARGE SCALE GENOMIC DNA]</scope>
    <source>
        <strain evidence="8 9">TM138-S3</strain>
    </source>
</reference>
<dbReference type="AlphaFoldDB" id="A0AB34KHS6"/>
<feature type="chain" id="PRO_5044189139" description="Glycoside hydrolase family 32 protein" evidence="5">
    <location>
        <begin position="20"/>
        <end position="647"/>
    </location>
</feature>
<feature type="domain" description="Glycosyl hydrolase family 32 C-terminal" evidence="7">
    <location>
        <begin position="468"/>
        <end position="612"/>
    </location>
</feature>
<sequence length="647" mass="71019">MKTFSLSAACLAALPAVLASGQLDRRDHESCSSIDADQIRASGNNTLFTRWRPYSHVNAPAGWLNDACAPMYDPMRDEYHIFYQWHPNHINWGNISWGHATSKDMITWTDKGGWRDSEALALGPTGNGSYNGLGIFSGTGQPVNLQGEQDGTLLLFYTSVAYLPTNWRIPYTPYTETQSFAYSTDGGDTWQQYENNPVINATTETAPMYWNVTGHRDPFFEPWPAMDNLLGASEPHYYMVMGSGIKGVGPRMPLWSAPARDLTDWTFLGSLWEPEANSSFGPVLATGSNAFNFEVSGFYSLPDSKGNLHYYTTYGTEGGNVSFHQSPQWALWAEGTITPRENGSAQFNQIAGGVADWGNGYAITQFNDTKNDRRIQWVWTREDLVGDEGLFSATQQGFQGALAIPREIFVHETHGVLNPNGSLNTGDSFLSQRADGTYDVSTQGRRPASDVMEGLREGAGHACHATNETFTSSEMFADTSAASYELLATFSGASSGPVGLVIAASPDGSEKTHVFYNPANSTVLVDRSASSMIKEFGNATVTGYFHPYTMAATGAVEDIVMHVIVDGSLVEVFVNERFALSTRVYPSQTCSTGYGVFVGEEGEARVKSFEAWVGLKNVWPERPEDSSSELVWDSVEETNNYTWWSGN</sequence>
<dbReference type="Gene3D" id="2.115.10.20">
    <property type="entry name" value="Glycosyl hydrolase domain, family 43"/>
    <property type="match status" value="1"/>
</dbReference>
<dbReference type="Gene3D" id="2.60.120.560">
    <property type="entry name" value="Exo-inulinase, domain 1"/>
    <property type="match status" value="1"/>
</dbReference>
<name>A0AB34KHS6_9PEZI</name>
<comment type="similarity">
    <text evidence="1 4">Belongs to the glycosyl hydrolase 32 family.</text>
</comment>
<evidence type="ECO:0000256" key="2">
    <source>
        <dbReference type="ARBA" id="ARBA00022801"/>
    </source>
</evidence>
<dbReference type="Pfam" id="PF00251">
    <property type="entry name" value="Glyco_hydro_32N"/>
    <property type="match status" value="1"/>
</dbReference>
<dbReference type="SMART" id="SM00640">
    <property type="entry name" value="Glyco_32"/>
    <property type="match status" value="1"/>
</dbReference>
<evidence type="ECO:0000256" key="4">
    <source>
        <dbReference type="RuleBase" id="RU362110"/>
    </source>
</evidence>
<evidence type="ECO:0000256" key="5">
    <source>
        <dbReference type="SAM" id="SignalP"/>
    </source>
</evidence>
<keyword evidence="5" id="KW-0732">Signal</keyword>
<dbReference type="InterPro" id="IPR023296">
    <property type="entry name" value="Glyco_hydro_beta-prop_sf"/>
</dbReference>
<dbReference type="Proteomes" id="UP000803884">
    <property type="component" value="Unassembled WGS sequence"/>
</dbReference>
<dbReference type="PANTHER" id="PTHR42800">
    <property type="entry name" value="EXOINULINASE INUD (AFU_ORTHOLOGUE AFUA_5G00480)"/>
    <property type="match status" value="1"/>
</dbReference>
<comment type="caution">
    <text evidence="8">The sequence shown here is derived from an EMBL/GenBank/DDBJ whole genome shotgun (WGS) entry which is preliminary data.</text>
</comment>
<dbReference type="Pfam" id="PF08244">
    <property type="entry name" value="Glyco_hydro_32C"/>
    <property type="match status" value="1"/>
</dbReference>
<keyword evidence="2 4" id="KW-0378">Hydrolase</keyword>
<dbReference type="SUPFAM" id="SSF75005">
    <property type="entry name" value="Arabinanase/levansucrase/invertase"/>
    <property type="match status" value="1"/>
</dbReference>
<dbReference type="SUPFAM" id="SSF49899">
    <property type="entry name" value="Concanavalin A-like lectins/glucanases"/>
    <property type="match status" value="1"/>
</dbReference>
<feature type="signal peptide" evidence="5">
    <location>
        <begin position="1"/>
        <end position="19"/>
    </location>
</feature>
<gene>
    <name evidence="8" type="ORF">WHR41_07866</name>
</gene>
<dbReference type="GO" id="GO:0004575">
    <property type="term" value="F:sucrose alpha-glucosidase activity"/>
    <property type="evidence" value="ECO:0007669"/>
    <property type="project" value="TreeGrafter"/>
</dbReference>
<keyword evidence="9" id="KW-1185">Reference proteome</keyword>
<keyword evidence="3 4" id="KW-0326">Glycosidase</keyword>
<evidence type="ECO:0000256" key="1">
    <source>
        <dbReference type="ARBA" id="ARBA00009902"/>
    </source>
</evidence>
<dbReference type="InterPro" id="IPR013189">
    <property type="entry name" value="Glyco_hydro_32_C"/>
</dbReference>
<dbReference type="GeneID" id="96009308"/>
<dbReference type="RefSeq" id="XP_069226393.1">
    <property type="nucleotide sequence ID" value="XM_069376470.1"/>
</dbReference>
<dbReference type="GO" id="GO:0005737">
    <property type="term" value="C:cytoplasm"/>
    <property type="evidence" value="ECO:0007669"/>
    <property type="project" value="TreeGrafter"/>
</dbReference>
<evidence type="ECO:0000256" key="3">
    <source>
        <dbReference type="ARBA" id="ARBA00023295"/>
    </source>
</evidence>
<evidence type="ECO:0000259" key="6">
    <source>
        <dbReference type="Pfam" id="PF00251"/>
    </source>
</evidence>
<evidence type="ECO:0000313" key="8">
    <source>
        <dbReference type="EMBL" id="KAL1583286.1"/>
    </source>
</evidence>
<accession>A0AB34KHS6</accession>
<dbReference type="InterPro" id="IPR013148">
    <property type="entry name" value="Glyco_hydro_32_N"/>
</dbReference>